<dbReference type="PANTHER" id="PTHR13966">
    <property type="entry name" value="ENDONUCLEASE RELATED"/>
    <property type="match status" value="1"/>
</dbReference>
<dbReference type="FunFam" id="3.40.570.10:FF:000004">
    <property type="entry name" value="Nuclease 1, mitochondrial"/>
    <property type="match status" value="1"/>
</dbReference>
<organism evidence="21 22">
    <name type="scientific">Pichia kluyveri</name>
    <name type="common">Yeast</name>
    <dbReference type="NCBI Taxonomy" id="36015"/>
    <lineage>
        <taxon>Eukaryota</taxon>
        <taxon>Fungi</taxon>
        <taxon>Dikarya</taxon>
        <taxon>Ascomycota</taxon>
        <taxon>Saccharomycotina</taxon>
        <taxon>Pichiomycetes</taxon>
        <taxon>Pichiales</taxon>
        <taxon>Pichiaceae</taxon>
        <taxon>Pichia</taxon>
    </lineage>
</organism>
<accession>A0AAV5R7W1</accession>
<evidence type="ECO:0000256" key="7">
    <source>
        <dbReference type="ARBA" id="ARBA00022723"/>
    </source>
</evidence>
<protein>
    <recommendedName>
        <fullName evidence="17">Endonuclease</fullName>
        <ecNumber evidence="17">3.1.30.-</ecNumber>
    </recommendedName>
</protein>
<dbReference type="PROSITE" id="PS01070">
    <property type="entry name" value="NUCLEASE_NON_SPEC"/>
    <property type="match status" value="1"/>
</dbReference>
<evidence type="ECO:0000259" key="20">
    <source>
        <dbReference type="SMART" id="SM00892"/>
    </source>
</evidence>
<evidence type="ECO:0000313" key="21">
    <source>
        <dbReference type="EMBL" id="GMM47405.1"/>
    </source>
</evidence>
<evidence type="ECO:0000256" key="17">
    <source>
        <dbReference type="RuleBase" id="RU366055"/>
    </source>
</evidence>
<dbReference type="AlphaFoldDB" id="A0AAV5R7W1"/>
<dbReference type="GO" id="GO:0005634">
    <property type="term" value="C:nucleus"/>
    <property type="evidence" value="ECO:0007669"/>
    <property type="project" value="UniProtKB-ARBA"/>
</dbReference>
<keyword evidence="14" id="KW-0464">Manganese</keyword>
<dbReference type="Proteomes" id="UP001378960">
    <property type="component" value="Unassembled WGS sequence"/>
</dbReference>
<dbReference type="SMART" id="SM00892">
    <property type="entry name" value="Endonuclease_NS"/>
    <property type="match status" value="1"/>
</dbReference>
<dbReference type="CDD" id="cd00091">
    <property type="entry name" value="NUC"/>
    <property type="match status" value="1"/>
</dbReference>
<comment type="similarity">
    <text evidence="4 17">Belongs to the DNA/RNA non-specific endonuclease family.</text>
</comment>
<keyword evidence="18" id="KW-0732">Signal</keyword>
<evidence type="ECO:0000256" key="2">
    <source>
        <dbReference type="ARBA" id="ARBA00001946"/>
    </source>
</evidence>
<feature type="signal peptide" evidence="18">
    <location>
        <begin position="1"/>
        <end position="25"/>
    </location>
</feature>
<dbReference type="Pfam" id="PF01223">
    <property type="entry name" value="Endonuclease_NS"/>
    <property type="match status" value="1"/>
</dbReference>
<dbReference type="GO" id="GO:0000014">
    <property type="term" value="F:single-stranded DNA endodeoxyribonuclease activity"/>
    <property type="evidence" value="ECO:0007669"/>
    <property type="project" value="TreeGrafter"/>
</dbReference>
<evidence type="ECO:0000256" key="13">
    <source>
        <dbReference type="ARBA" id="ARBA00023136"/>
    </source>
</evidence>
<keyword evidence="11" id="KW-0460">Magnesium</keyword>
<dbReference type="EC" id="3.1.30.-" evidence="17"/>
<dbReference type="GO" id="GO:0005743">
    <property type="term" value="C:mitochondrial inner membrane"/>
    <property type="evidence" value="ECO:0007669"/>
    <property type="project" value="UniProtKB-SubCell"/>
</dbReference>
<dbReference type="EMBL" id="BTGB01000005">
    <property type="protein sequence ID" value="GMM47405.1"/>
    <property type="molecule type" value="Genomic_DNA"/>
</dbReference>
<dbReference type="Gene3D" id="3.40.570.10">
    <property type="entry name" value="Extracellular Endonuclease, subunit A"/>
    <property type="match status" value="1"/>
</dbReference>
<keyword evidence="9" id="KW-0999">Mitochondrion inner membrane</keyword>
<feature type="domain" description="DNA/RNA non-specific endonuclease/pyrophosphatase/phosphodiesterase" evidence="20">
    <location>
        <begin position="82"/>
        <end position="301"/>
    </location>
</feature>
<evidence type="ECO:0000256" key="15">
    <source>
        <dbReference type="PIRSR" id="PIRSR640255-1"/>
    </source>
</evidence>
<gene>
    <name evidence="21" type="ORF">DAPK24_039800</name>
</gene>
<feature type="domain" description="ENPP1-3/EXOG-like endonuclease/phosphodiesterase" evidence="19">
    <location>
        <begin position="83"/>
        <end position="301"/>
    </location>
</feature>
<evidence type="ECO:0000256" key="1">
    <source>
        <dbReference type="ARBA" id="ARBA00001936"/>
    </source>
</evidence>
<dbReference type="SMART" id="SM00477">
    <property type="entry name" value="NUC"/>
    <property type="match status" value="1"/>
</dbReference>
<comment type="cofactor">
    <cofactor evidence="1">
        <name>Mn(2+)</name>
        <dbReference type="ChEBI" id="CHEBI:29035"/>
    </cofactor>
</comment>
<dbReference type="InterPro" id="IPR040255">
    <property type="entry name" value="Non-specific_endonuclease"/>
</dbReference>
<evidence type="ECO:0000256" key="10">
    <source>
        <dbReference type="ARBA" id="ARBA00022801"/>
    </source>
</evidence>
<evidence type="ECO:0000256" key="4">
    <source>
        <dbReference type="ARBA" id="ARBA00010052"/>
    </source>
</evidence>
<keyword evidence="7 16" id="KW-0479">Metal-binding</keyword>
<keyword evidence="13" id="KW-0472">Membrane</keyword>
<evidence type="ECO:0000256" key="16">
    <source>
        <dbReference type="PIRSR" id="PIRSR640255-2"/>
    </source>
</evidence>
<evidence type="ECO:0000313" key="22">
    <source>
        <dbReference type="Proteomes" id="UP001378960"/>
    </source>
</evidence>
<evidence type="ECO:0000256" key="8">
    <source>
        <dbReference type="ARBA" id="ARBA00022759"/>
    </source>
</evidence>
<dbReference type="InterPro" id="IPR020821">
    <property type="entry name" value="ENPP1-3/EXOG-like_nuc-like"/>
</dbReference>
<proteinExistence type="inferred from homology"/>
<comment type="cofactor">
    <cofactor evidence="2 17">
        <name>Mg(2+)</name>
        <dbReference type="ChEBI" id="CHEBI:18420"/>
    </cofactor>
</comment>
<dbReference type="GO" id="GO:0006401">
    <property type="term" value="P:RNA catabolic process"/>
    <property type="evidence" value="ECO:0007669"/>
    <property type="project" value="UniProtKB-ARBA"/>
</dbReference>
<feature type="chain" id="PRO_5043921517" description="Endonuclease" evidence="18">
    <location>
        <begin position="26"/>
        <end position="326"/>
    </location>
</feature>
<keyword evidence="6 17" id="KW-0540">Nuclease</keyword>
<evidence type="ECO:0000256" key="12">
    <source>
        <dbReference type="ARBA" id="ARBA00023128"/>
    </source>
</evidence>
<dbReference type="GO" id="GO:0004521">
    <property type="term" value="F:RNA endonuclease activity"/>
    <property type="evidence" value="ECO:0007669"/>
    <property type="project" value="TreeGrafter"/>
</dbReference>
<keyword evidence="10 17" id="KW-0378">Hydrolase</keyword>
<dbReference type="InterPro" id="IPR044929">
    <property type="entry name" value="DNA/RNA_non-sp_Endonuclease_sf"/>
</dbReference>
<name>A0AAV5R7W1_PICKL</name>
<evidence type="ECO:0000256" key="9">
    <source>
        <dbReference type="ARBA" id="ARBA00022792"/>
    </source>
</evidence>
<evidence type="ECO:0000256" key="11">
    <source>
        <dbReference type="ARBA" id="ARBA00022842"/>
    </source>
</evidence>
<dbReference type="InterPro" id="IPR018524">
    <property type="entry name" value="DNA/RNA_endonuclease_AS"/>
</dbReference>
<keyword evidence="12" id="KW-0496">Mitochondrion</keyword>
<keyword evidence="22" id="KW-1185">Reference proteome</keyword>
<comment type="subcellular location">
    <subcellularLocation>
        <location evidence="3">Mitochondrion inner membrane</location>
    </subcellularLocation>
</comment>
<evidence type="ECO:0000256" key="6">
    <source>
        <dbReference type="ARBA" id="ARBA00022722"/>
    </source>
</evidence>
<keyword evidence="8 17" id="KW-0255">Endonuclease</keyword>
<dbReference type="GO" id="GO:0046872">
    <property type="term" value="F:metal ion binding"/>
    <property type="evidence" value="ECO:0007669"/>
    <property type="project" value="UniProtKB-KW"/>
</dbReference>
<evidence type="ECO:0000256" key="18">
    <source>
        <dbReference type="SAM" id="SignalP"/>
    </source>
</evidence>
<comment type="subunit">
    <text evidence="5">Homodimer.</text>
</comment>
<evidence type="ECO:0000259" key="19">
    <source>
        <dbReference type="SMART" id="SM00477"/>
    </source>
</evidence>
<dbReference type="PANTHER" id="PTHR13966:SF5">
    <property type="entry name" value="ENDONUCLEASE G, MITOCHONDRIAL"/>
    <property type="match status" value="1"/>
</dbReference>
<sequence length="326" mass="36507">MFKSTFVLPATALSGGLFFWGSSNSNSTPTPSAPIPPIGGAPIGVPSGKGSSNNTTTNTGNEINPSEFFKYGFPGPVHDMATHQEFVSVYDRQTKNPYYVVEHITPNSISKKIDNGDRKNSVFKEDESIPDKFRARLKDYFRSGYDRGHQAPAANAKFSQLAMDETFYLTNMSPQVGAGFNRDYWAHFEDFCRRLTKDYNSVRIITGPLYLPKKCNDGKFRVEYEMIGNPPNIAVPTHFFKLIVAEKSFKRSNNSNDIAIAAFVMPNEIIPNETPLRNFEVPIESLEKSSGLEFLKNVSNNNKKSLCSEVKCEIIVREFNNALPKK</sequence>
<evidence type="ECO:0000256" key="5">
    <source>
        <dbReference type="ARBA" id="ARBA00011738"/>
    </source>
</evidence>
<feature type="active site" description="Proton acceptor" evidence="15">
    <location>
        <position position="149"/>
    </location>
</feature>
<dbReference type="GO" id="GO:0003676">
    <property type="term" value="F:nucleic acid binding"/>
    <property type="evidence" value="ECO:0007669"/>
    <property type="project" value="InterPro"/>
</dbReference>
<dbReference type="InterPro" id="IPR044925">
    <property type="entry name" value="His-Me_finger_sf"/>
</dbReference>
<feature type="binding site" evidence="16">
    <location>
        <position position="181"/>
    </location>
    <ligand>
        <name>Mg(2+)</name>
        <dbReference type="ChEBI" id="CHEBI:18420"/>
        <note>catalytic</note>
    </ligand>
</feature>
<dbReference type="InterPro" id="IPR001604">
    <property type="entry name" value="Endo_G_ENPP1-like_dom"/>
</dbReference>
<evidence type="ECO:0000256" key="3">
    <source>
        <dbReference type="ARBA" id="ARBA00004273"/>
    </source>
</evidence>
<dbReference type="GO" id="GO:0006309">
    <property type="term" value="P:apoptotic DNA fragmentation"/>
    <property type="evidence" value="ECO:0007669"/>
    <property type="project" value="TreeGrafter"/>
</dbReference>
<comment type="caution">
    <text evidence="21">The sequence shown here is derived from an EMBL/GenBank/DDBJ whole genome shotgun (WGS) entry which is preliminary data.</text>
</comment>
<dbReference type="SUPFAM" id="SSF54060">
    <property type="entry name" value="His-Me finger endonucleases"/>
    <property type="match status" value="1"/>
</dbReference>
<reference evidence="21 22" key="1">
    <citation type="journal article" date="2023" name="Elife">
        <title>Identification of key yeast species and microbe-microbe interactions impacting larval growth of Drosophila in the wild.</title>
        <authorList>
            <person name="Mure A."/>
            <person name="Sugiura Y."/>
            <person name="Maeda R."/>
            <person name="Honda K."/>
            <person name="Sakurai N."/>
            <person name="Takahashi Y."/>
            <person name="Watada M."/>
            <person name="Katoh T."/>
            <person name="Gotoh A."/>
            <person name="Gotoh Y."/>
            <person name="Taniguchi I."/>
            <person name="Nakamura K."/>
            <person name="Hayashi T."/>
            <person name="Katayama T."/>
            <person name="Uemura T."/>
            <person name="Hattori Y."/>
        </authorList>
    </citation>
    <scope>NUCLEOTIDE SEQUENCE [LARGE SCALE GENOMIC DNA]</scope>
    <source>
        <strain evidence="21 22">PK-24</strain>
    </source>
</reference>
<evidence type="ECO:0000256" key="14">
    <source>
        <dbReference type="ARBA" id="ARBA00023211"/>
    </source>
</evidence>